<reference evidence="15 16" key="1">
    <citation type="submission" date="2019-12" db="EMBL/GenBank/DDBJ databases">
        <title>Genomic-based taxomic classification of the family Erythrobacteraceae.</title>
        <authorList>
            <person name="Xu L."/>
        </authorList>
    </citation>
    <scope>NUCLEOTIDE SEQUENCE [LARGE SCALE GENOMIC DNA]</scope>
    <source>
        <strain evidence="15 16">MCCC 1K01500</strain>
    </source>
</reference>
<evidence type="ECO:0000259" key="14">
    <source>
        <dbReference type="Pfam" id="PF13145"/>
    </source>
</evidence>
<protein>
    <recommendedName>
        <fullName evidence="2">Parvulin-like PPIase</fullName>
    </recommendedName>
    <alternativeName>
        <fullName evidence="9">Peptidyl-prolyl cis-trans isomerase plp</fullName>
    </alternativeName>
    <alternativeName>
        <fullName evidence="12">Periplasmic chaperone PpiD</fullName>
    </alternativeName>
    <alternativeName>
        <fullName evidence="13">Periplasmic folding chaperone</fullName>
    </alternativeName>
    <alternativeName>
        <fullName evidence="10">Rotamase plp</fullName>
    </alternativeName>
</protein>
<evidence type="ECO:0000256" key="13">
    <source>
        <dbReference type="ARBA" id="ARBA00042775"/>
    </source>
</evidence>
<dbReference type="GO" id="GO:0005886">
    <property type="term" value="C:plasma membrane"/>
    <property type="evidence" value="ECO:0007669"/>
    <property type="project" value="UniProtKB-SubCell"/>
</dbReference>
<dbReference type="InterPro" id="IPR052029">
    <property type="entry name" value="PpiD_chaperone"/>
</dbReference>
<keyword evidence="3" id="KW-1003">Cell membrane</keyword>
<sequence length="644" mass="69084">MLHLFRKIFQSKFGIVLTLGFLALIALAFASSDIVSNNPTFGGVAGGDQVAVAGDRKISAAEFRQAMTNELESRRQQQPTLTMQALIASGASERVADQLLQRAALVEWGRKYGIRAGKRLVDSELVKIPAFFGANGQFDQDTFKAIVAREGLTEAQVRQDIASGLIGQQILVPASHGAVVPVSLARQYALLLRERRTGAIAQLPSELYAPKDGPTDAQLSAYFKDHGDDYIRPERRVVRYATFGEEVLGTLPAPTAAQVKARYEQNKAQYAAKEERTFTQMVVPTEAAANAIVNELASGKTMAVSAREKGLSTTTVGPVSKTVFATQASQAVADAGFAAAEGGLVKPARGNLGWYVLKVEKITRQAGRTLADATPELTKSLADEQRRQAFVDMASRIEDEFDDGNSIEDVARELKITLKDTAPLTADGRVYGKPEAAPPELASALKTAFEMQEGEPQIAEIVPGQTFLVFGVSDITASAVAPLAEIRDDVTGDWRRSEGAKAAKAAADRIMKAVDGGKTLAEAVAAEKVALPRPEAISMGREELARAGQVPPVLALFFSMAQGTTKRLEGPRDQGWFVAHLDSITLPEVQGDDPLIGQTRQQLASVFGDEYAEQFVRAAMADVGTEKNQAAIDATLRQLTGQAE</sequence>
<evidence type="ECO:0000256" key="3">
    <source>
        <dbReference type="ARBA" id="ARBA00022475"/>
    </source>
</evidence>
<comment type="similarity">
    <text evidence="11">Belongs to the PpiD chaperone family.</text>
</comment>
<dbReference type="SUPFAM" id="SSF54534">
    <property type="entry name" value="FKBP-like"/>
    <property type="match status" value="1"/>
</dbReference>
<keyword evidence="15" id="KW-0413">Isomerase</keyword>
<dbReference type="OrthoDB" id="9768393at2"/>
<feature type="domain" description="PpiC" evidence="14">
    <location>
        <begin position="254"/>
        <end position="373"/>
    </location>
</feature>
<keyword evidence="7" id="KW-0472">Membrane</keyword>
<keyword evidence="6" id="KW-1133">Transmembrane helix</keyword>
<keyword evidence="4" id="KW-0997">Cell inner membrane</keyword>
<evidence type="ECO:0000256" key="7">
    <source>
        <dbReference type="ARBA" id="ARBA00023136"/>
    </source>
</evidence>
<comment type="caution">
    <text evidence="15">The sequence shown here is derived from an EMBL/GenBank/DDBJ whole genome shotgun (WGS) entry which is preliminary data.</text>
</comment>
<dbReference type="AlphaFoldDB" id="A0A6I4SVP6"/>
<evidence type="ECO:0000256" key="2">
    <source>
        <dbReference type="ARBA" id="ARBA00018370"/>
    </source>
</evidence>
<evidence type="ECO:0000256" key="6">
    <source>
        <dbReference type="ARBA" id="ARBA00022989"/>
    </source>
</evidence>
<evidence type="ECO:0000313" key="16">
    <source>
        <dbReference type="Proteomes" id="UP000433652"/>
    </source>
</evidence>
<dbReference type="GO" id="GO:0003755">
    <property type="term" value="F:peptidyl-prolyl cis-trans isomerase activity"/>
    <property type="evidence" value="ECO:0007669"/>
    <property type="project" value="InterPro"/>
</dbReference>
<evidence type="ECO:0000256" key="5">
    <source>
        <dbReference type="ARBA" id="ARBA00022692"/>
    </source>
</evidence>
<evidence type="ECO:0000256" key="11">
    <source>
        <dbReference type="ARBA" id="ARBA00038408"/>
    </source>
</evidence>
<evidence type="ECO:0000313" key="15">
    <source>
        <dbReference type="EMBL" id="MXO59608.1"/>
    </source>
</evidence>
<dbReference type="Proteomes" id="UP000433652">
    <property type="component" value="Unassembled WGS sequence"/>
</dbReference>
<evidence type="ECO:0000256" key="12">
    <source>
        <dbReference type="ARBA" id="ARBA00040743"/>
    </source>
</evidence>
<accession>A0A6I4SVP6</accession>
<evidence type="ECO:0000256" key="4">
    <source>
        <dbReference type="ARBA" id="ARBA00022519"/>
    </source>
</evidence>
<proteinExistence type="inferred from homology"/>
<dbReference type="Gene3D" id="1.10.4030.10">
    <property type="entry name" value="Porin chaperone SurA, peptide-binding domain"/>
    <property type="match status" value="1"/>
</dbReference>
<comment type="subcellular location">
    <subcellularLocation>
        <location evidence="1">Cell inner membrane</location>
        <topology evidence="1">Single-pass type II membrane protein</topology>
        <orientation evidence="1">Periplasmic side</orientation>
    </subcellularLocation>
</comment>
<evidence type="ECO:0000256" key="1">
    <source>
        <dbReference type="ARBA" id="ARBA00004382"/>
    </source>
</evidence>
<dbReference type="SUPFAM" id="SSF109998">
    <property type="entry name" value="Triger factor/SurA peptide-binding domain-like"/>
    <property type="match status" value="1"/>
</dbReference>
<dbReference type="Pfam" id="PF13145">
    <property type="entry name" value="Rotamase_2"/>
    <property type="match status" value="1"/>
</dbReference>
<dbReference type="InterPro" id="IPR027304">
    <property type="entry name" value="Trigger_fact/SurA_dom_sf"/>
</dbReference>
<name>A0A6I4SVP6_9SPHN</name>
<dbReference type="PANTHER" id="PTHR47529:SF1">
    <property type="entry name" value="PERIPLASMIC CHAPERONE PPID"/>
    <property type="match status" value="1"/>
</dbReference>
<keyword evidence="16" id="KW-1185">Reference proteome</keyword>
<keyword evidence="5" id="KW-0812">Transmembrane</keyword>
<dbReference type="Gene3D" id="3.10.50.40">
    <property type="match status" value="1"/>
</dbReference>
<dbReference type="InterPro" id="IPR000297">
    <property type="entry name" value="PPIase_PpiC"/>
</dbReference>
<evidence type="ECO:0000256" key="8">
    <source>
        <dbReference type="ARBA" id="ARBA00023186"/>
    </source>
</evidence>
<dbReference type="EMBL" id="WTYM01000036">
    <property type="protein sequence ID" value="MXO59608.1"/>
    <property type="molecule type" value="Genomic_DNA"/>
</dbReference>
<evidence type="ECO:0000256" key="10">
    <source>
        <dbReference type="ARBA" id="ARBA00031484"/>
    </source>
</evidence>
<dbReference type="RefSeq" id="WP_159794171.1">
    <property type="nucleotide sequence ID" value="NZ_WTYM01000036.1"/>
</dbReference>
<keyword evidence="8" id="KW-0143">Chaperone</keyword>
<dbReference type="Pfam" id="PF13624">
    <property type="entry name" value="SurA_N_3"/>
    <property type="match status" value="1"/>
</dbReference>
<organism evidence="15 16">
    <name type="scientific">Croceibacterium salegens</name>
    <dbReference type="NCBI Taxonomy" id="1737568"/>
    <lineage>
        <taxon>Bacteria</taxon>
        <taxon>Pseudomonadati</taxon>
        <taxon>Pseudomonadota</taxon>
        <taxon>Alphaproteobacteria</taxon>
        <taxon>Sphingomonadales</taxon>
        <taxon>Erythrobacteraceae</taxon>
        <taxon>Croceibacterium</taxon>
    </lineage>
</organism>
<gene>
    <name evidence="15" type="ORF">GRI89_08645</name>
</gene>
<evidence type="ECO:0000256" key="9">
    <source>
        <dbReference type="ARBA" id="ARBA00030642"/>
    </source>
</evidence>
<dbReference type="PANTHER" id="PTHR47529">
    <property type="entry name" value="PEPTIDYL-PROLYL CIS-TRANS ISOMERASE D"/>
    <property type="match status" value="1"/>
</dbReference>
<dbReference type="InterPro" id="IPR046357">
    <property type="entry name" value="PPIase_dom_sf"/>
</dbReference>